<feature type="transmembrane region" description="Helical" evidence="2">
    <location>
        <begin position="426"/>
        <end position="448"/>
    </location>
</feature>
<dbReference type="NCBIfam" id="TIGR03007">
    <property type="entry name" value="pepcterm_ChnLen"/>
    <property type="match status" value="1"/>
</dbReference>
<dbReference type="Proteomes" id="UP001596031">
    <property type="component" value="Unassembled WGS sequence"/>
</dbReference>
<keyword evidence="1" id="KW-0175">Coiled coil</keyword>
<organism evidence="3 4">
    <name type="scientific">Massilia jejuensis</name>
    <dbReference type="NCBI Taxonomy" id="648894"/>
    <lineage>
        <taxon>Bacteria</taxon>
        <taxon>Pseudomonadati</taxon>
        <taxon>Pseudomonadota</taxon>
        <taxon>Betaproteobacteria</taxon>
        <taxon>Burkholderiales</taxon>
        <taxon>Oxalobacteraceae</taxon>
        <taxon>Telluria group</taxon>
        <taxon>Massilia</taxon>
    </lineage>
</organism>
<feature type="coiled-coil region" evidence="1">
    <location>
        <begin position="178"/>
        <end position="283"/>
    </location>
</feature>
<dbReference type="EMBL" id="JBHSMS010000023">
    <property type="protein sequence ID" value="MFC5510950.1"/>
    <property type="molecule type" value="Genomic_DNA"/>
</dbReference>
<proteinExistence type="predicted"/>
<comment type="caution">
    <text evidence="3">The sequence shown here is derived from an EMBL/GenBank/DDBJ whole genome shotgun (WGS) entry which is preliminary data.</text>
</comment>
<dbReference type="InterPro" id="IPR014345">
    <property type="entry name" value="XrtA_polysacc_chain"/>
</dbReference>
<evidence type="ECO:0000256" key="1">
    <source>
        <dbReference type="SAM" id="Coils"/>
    </source>
</evidence>
<evidence type="ECO:0000256" key="2">
    <source>
        <dbReference type="SAM" id="Phobius"/>
    </source>
</evidence>
<dbReference type="RefSeq" id="WP_379718907.1">
    <property type="nucleotide sequence ID" value="NZ_JBHSMS010000023.1"/>
</dbReference>
<keyword evidence="2" id="KW-0812">Transmembrane</keyword>
<dbReference type="InterPro" id="IPR050445">
    <property type="entry name" value="Bact_polysacc_biosynth/exp"/>
</dbReference>
<keyword evidence="4" id="KW-1185">Reference proteome</keyword>
<dbReference type="PANTHER" id="PTHR32309:SF13">
    <property type="entry name" value="FERRIC ENTEROBACTIN TRANSPORT PROTEIN FEPE"/>
    <property type="match status" value="1"/>
</dbReference>
<protein>
    <submittedName>
        <fullName evidence="3">XrtA system polysaccharide chain length determinant</fullName>
    </submittedName>
</protein>
<feature type="coiled-coil region" evidence="1">
    <location>
        <begin position="324"/>
        <end position="358"/>
    </location>
</feature>
<evidence type="ECO:0000313" key="4">
    <source>
        <dbReference type="Proteomes" id="UP001596031"/>
    </source>
</evidence>
<keyword evidence="2" id="KW-0472">Membrane</keyword>
<gene>
    <name evidence="3" type="ORF">ACFPOU_07415</name>
</gene>
<feature type="transmembrane region" description="Helical" evidence="2">
    <location>
        <begin position="488"/>
        <end position="511"/>
    </location>
</feature>
<accession>A0ABW0PE59</accession>
<feature type="transmembrane region" description="Helical" evidence="2">
    <location>
        <begin position="30"/>
        <end position="50"/>
    </location>
</feature>
<evidence type="ECO:0000313" key="3">
    <source>
        <dbReference type="EMBL" id="MFC5510950.1"/>
    </source>
</evidence>
<keyword evidence="2" id="KW-1133">Transmembrane helix</keyword>
<name>A0ABW0PE59_9BURK</name>
<sequence>MPGVHGETDEMAEITALILNFLKALGKYRWHAVSIAWLVALIGWAIVLRLPNQYETSAKVYVDTQSILKPLLAGMTTLPNLDQQVTFMRQTLISRPNVERVMRDTDLDVQAGDSAAKERMVDDLMSKIKIEGTGRDDIYTISYTSSDPKLAKDVVQSLLTIFVEGSFGGKKQDSDKAIQFIDDQIRTTEEKLAAAENRLKEFKIKNMGLLPQAGDFGSKVASANDALSQARLELAEAEQSRNAIRRRMTGGGTSAGGSSGMVDPELEARLAAAQKNLDTLRLQYTEEHPDIIATKRLVEQLQVRKREEAKKTRPDPGVAASPMMQQLTVTLSDAESRVAALRARVNEYANRVATLRTQSVTAPEVEAQLVQLNRDYTINRENYQKLVERREQAKLSGDLSSATDMLTFRVVEPPLAASKPSGPNRLALFSGVFLLSLVAGLAGAFLLSQVRPTFLSHAALRDVTGMPVLGSINMHWTDSQKVLRKRRLLGVGAAVLVLFGAYAVGVAAMLARASA</sequence>
<reference evidence="4" key="1">
    <citation type="journal article" date="2019" name="Int. J. Syst. Evol. Microbiol.">
        <title>The Global Catalogue of Microorganisms (GCM) 10K type strain sequencing project: providing services to taxonomists for standard genome sequencing and annotation.</title>
        <authorList>
            <consortium name="The Broad Institute Genomics Platform"/>
            <consortium name="The Broad Institute Genome Sequencing Center for Infectious Disease"/>
            <person name="Wu L."/>
            <person name="Ma J."/>
        </authorList>
    </citation>
    <scope>NUCLEOTIDE SEQUENCE [LARGE SCALE GENOMIC DNA]</scope>
    <source>
        <strain evidence="4">CCUG 38813</strain>
    </source>
</reference>
<dbReference type="PANTHER" id="PTHR32309">
    <property type="entry name" value="TYROSINE-PROTEIN KINASE"/>
    <property type="match status" value="1"/>
</dbReference>